<dbReference type="GO" id="GO:0005737">
    <property type="term" value="C:cytoplasm"/>
    <property type="evidence" value="ECO:0007669"/>
    <property type="project" value="UniProtKB-SubCell"/>
</dbReference>
<dbReference type="RefSeq" id="WP_078318010.1">
    <property type="nucleotide sequence ID" value="NZ_MUYV01000008.1"/>
</dbReference>
<dbReference type="STRING" id="573983.B0681_06865"/>
<dbReference type="PANTHER" id="PTHR30098">
    <property type="entry name" value="LEUCYL/PHENYLALANYL-TRNA--PROTEIN TRANSFERASE"/>
    <property type="match status" value="1"/>
</dbReference>
<dbReference type="Gene3D" id="3.40.630.70">
    <property type="entry name" value="Leucyl/phenylalanyl-tRNA-protein transferase, C-terminal domain"/>
    <property type="match status" value="1"/>
</dbReference>
<comment type="subcellular location">
    <subcellularLocation>
        <location evidence="4">Cytoplasm</location>
    </subcellularLocation>
</comment>
<dbReference type="InterPro" id="IPR042221">
    <property type="entry name" value="Leu/Phe-tRNA_Trfase_N"/>
</dbReference>
<dbReference type="EC" id="2.3.2.6" evidence="4"/>
<dbReference type="InterPro" id="IPR016181">
    <property type="entry name" value="Acyl_CoA_acyltransferase"/>
</dbReference>
<evidence type="ECO:0000313" key="6">
    <source>
        <dbReference type="Proteomes" id="UP000190683"/>
    </source>
</evidence>
<gene>
    <name evidence="4" type="primary">aat</name>
    <name evidence="5" type="ORF">B0681_06865</name>
</gene>
<evidence type="ECO:0000256" key="1">
    <source>
        <dbReference type="ARBA" id="ARBA00022490"/>
    </source>
</evidence>
<evidence type="ECO:0000256" key="3">
    <source>
        <dbReference type="ARBA" id="ARBA00023315"/>
    </source>
</evidence>
<comment type="catalytic activity">
    <reaction evidence="4">
        <text>N-terminal L-arginyl-[protein] + L-leucyl-tRNA(Leu) = N-terminal L-leucyl-L-arginyl-[protein] + tRNA(Leu) + H(+)</text>
        <dbReference type="Rhea" id="RHEA:50416"/>
        <dbReference type="Rhea" id="RHEA-COMP:9613"/>
        <dbReference type="Rhea" id="RHEA-COMP:9622"/>
        <dbReference type="Rhea" id="RHEA-COMP:12672"/>
        <dbReference type="Rhea" id="RHEA-COMP:12673"/>
        <dbReference type="ChEBI" id="CHEBI:15378"/>
        <dbReference type="ChEBI" id="CHEBI:64719"/>
        <dbReference type="ChEBI" id="CHEBI:78442"/>
        <dbReference type="ChEBI" id="CHEBI:78494"/>
        <dbReference type="ChEBI" id="CHEBI:133044"/>
        <dbReference type="EC" id="2.3.2.6"/>
    </reaction>
</comment>
<keyword evidence="3 4" id="KW-0012">Acyltransferase</keyword>
<keyword evidence="1 4" id="KW-0963">Cytoplasm</keyword>
<comment type="similarity">
    <text evidence="4">Belongs to the L/F-transferase family.</text>
</comment>
<dbReference type="InterPro" id="IPR004616">
    <property type="entry name" value="Leu/Phe-tRNA_Trfase"/>
</dbReference>
<evidence type="ECO:0000256" key="2">
    <source>
        <dbReference type="ARBA" id="ARBA00022679"/>
    </source>
</evidence>
<dbReference type="Proteomes" id="UP000190683">
    <property type="component" value="Unassembled WGS sequence"/>
</dbReference>
<dbReference type="GO" id="GO:0008914">
    <property type="term" value="F:leucyl-tRNA--protein transferase activity"/>
    <property type="evidence" value="ECO:0007669"/>
    <property type="project" value="UniProtKB-UniRule"/>
</dbReference>
<dbReference type="Gene3D" id="3.30.70.3550">
    <property type="entry name" value="Leucyl/phenylalanyl-tRNA-protein transferase, N-terminal domain"/>
    <property type="match status" value="1"/>
</dbReference>
<dbReference type="InterPro" id="IPR042203">
    <property type="entry name" value="Leu/Phe-tRNA_Trfase_C"/>
</dbReference>
<sequence length="258" mass="28375">MNNTDNAIADTDHALKQLHRLADACAYNFGKAAHSGDEFLGTGADLEPSTLLHAYRSGVFPWFAADEPICWWSPKERCVMVPSAFEPSKSLMRTAKKQSWTITTNQAFKQVISACSQPRSYTDDTWIHAEMIAAYDQLHQLSAASSIEVWEGSPHTSELIGGLYGVNIGAIFCGESMFHRKTDASKIAFWALMYFAKRTGIELIDCQMPNPHLLSLGADTMPKAKFLDVLACLVATPCIGMNGARQPITTQALLIDDI</sequence>
<dbReference type="GO" id="GO:0030163">
    <property type="term" value="P:protein catabolic process"/>
    <property type="evidence" value="ECO:0007669"/>
    <property type="project" value="UniProtKB-UniRule"/>
</dbReference>
<evidence type="ECO:0000313" key="5">
    <source>
        <dbReference type="EMBL" id="OOS24512.1"/>
    </source>
</evidence>
<dbReference type="AlphaFoldDB" id="A0A1T0CQ95"/>
<accession>A0A1T0CQ95</accession>
<proteinExistence type="inferred from homology"/>
<dbReference type="PANTHER" id="PTHR30098:SF2">
    <property type="entry name" value="LEUCYL_PHENYLALANYL-TRNA--PROTEIN TRANSFERASE"/>
    <property type="match status" value="1"/>
</dbReference>
<dbReference type="SUPFAM" id="SSF55729">
    <property type="entry name" value="Acyl-CoA N-acyltransferases (Nat)"/>
    <property type="match status" value="1"/>
</dbReference>
<dbReference type="Pfam" id="PF03588">
    <property type="entry name" value="Leu_Phe_trans"/>
    <property type="match status" value="1"/>
</dbReference>
<protein>
    <recommendedName>
        <fullName evidence="4">Leucyl/phenylalanyl-tRNA--protein transferase</fullName>
        <ecNumber evidence="4">2.3.2.6</ecNumber>
    </recommendedName>
    <alternativeName>
        <fullName evidence="4">L/F-transferase</fullName>
    </alternativeName>
    <alternativeName>
        <fullName evidence="4">Leucyltransferase</fullName>
    </alternativeName>
    <alternativeName>
        <fullName evidence="4">Phenyalanyltransferase</fullName>
    </alternativeName>
</protein>
<reference evidence="5 6" key="1">
    <citation type="submission" date="2017-02" db="EMBL/GenBank/DDBJ databases">
        <title>Draft genome sequence of Moraxella porci CCUG 54912T type strain.</title>
        <authorList>
            <person name="Salva-Serra F."/>
            <person name="Engstrom-Jakobsson H."/>
            <person name="Thorell K."/>
            <person name="Jaen-Luchoro D."/>
            <person name="Gonzales-Siles L."/>
            <person name="Karlsson R."/>
            <person name="Yazdan S."/>
            <person name="Boulund F."/>
            <person name="Johnning A."/>
            <person name="Engstrand L."/>
            <person name="Kristiansson E."/>
            <person name="Moore E."/>
        </authorList>
    </citation>
    <scope>NUCLEOTIDE SEQUENCE [LARGE SCALE GENOMIC DNA]</scope>
    <source>
        <strain evidence="5 6">CCUG 54912</strain>
    </source>
</reference>
<dbReference type="NCBIfam" id="TIGR00667">
    <property type="entry name" value="aat"/>
    <property type="match status" value="1"/>
</dbReference>
<keyword evidence="2 4" id="KW-0808">Transferase</keyword>
<name>A0A1T0CQ95_9GAMM</name>
<keyword evidence="6" id="KW-1185">Reference proteome</keyword>
<organism evidence="5 6">
    <name type="scientific">Moraxella porci DSM 25326</name>
    <dbReference type="NCBI Taxonomy" id="573983"/>
    <lineage>
        <taxon>Bacteria</taxon>
        <taxon>Pseudomonadati</taxon>
        <taxon>Pseudomonadota</taxon>
        <taxon>Gammaproteobacteria</taxon>
        <taxon>Moraxellales</taxon>
        <taxon>Moraxellaceae</taxon>
        <taxon>Moraxella</taxon>
    </lineage>
</organism>
<evidence type="ECO:0000256" key="4">
    <source>
        <dbReference type="HAMAP-Rule" id="MF_00688"/>
    </source>
</evidence>
<comment type="caution">
    <text evidence="5">The sequence shown here is derived from an EMBL/GenBank/DDBJ whole genome shotgun (WGS) entry which is preliminary data.</text>
</comment>
<comment type="function">
    <text evidence="4">Functions in the N-end rule pathway of protein degradation where it conjugates Leu, Phe and, less efficiently, Met from aminoacyl-tRNAs to the N-termini of proteins containing an N-terminal arginine or lysine.</text>
</comment>
<comment type="catalytic activity">
    <reaction evidence="4">
        <text>N-terminal L-lysyl-[protein] + L-leucyl-tRNA(Leu) = N-terminal L-leucyl-L-lysyl-[protein] + tRNA(Leu) + H(+)</text>
        <dbReference type="Rhea" id="RHEA:12340"/>
        <dbReference type="Rhea" id="RHEA-COMP:9613"/>
        <dbReference type="Rhea" id="RHEA-COMP:9622"/>
        <dbReference type="Rhea" id="RHEA-COMP:12670"/>
        <dbReference type="Rhea" id="RHEA-COMP:12671"/>
        <dbReference type="ChEBI" id="CHEBI:15378"/>
        <dbReference type="ChEBI" id="CHEBI:65249"/>
        <dbReference type="ChEBI" id="CHEBI:78442"/>
        <dbReference type="ChEBI" id="CHEBI:78494"/>
        <dbReference type="ChEBI" id="CHEBI:133043"/>
        <dbReference type="EC" id="2.3.2.6"/>
    </reaction>
</comment>
<dbReference type="HAMAP" id="MF_00688">
    <property type="entry name" value="Leu_Phe_trans"/>
    <property type="match status" value="1"/>
</dbReference>
<dbReference type="EMBL" id="MUYV01000008">
    <property type="protein sequence ID" value="OOS24512.1"/>
    <property type="molecule type" value="Genomic_DNA"/>
</dbReference>
<comment type="catalytic activity">
    <reaction evidence="4">
        <text>L-phenylalanyl-tRNA(Phe) + an N-terminal L-alpha-aminoacyl-[protein] = an N-terminal L-phenylalanyl-L-alpha-aminoacyl-[protein] + tRNA(Phe)</text>
        <dbReference type="Rhea" id="RHEA:43632"/>
        <dbReference type="Rhea" id="RHEA-COMP:9668"/>
        <dbReference type="Rhea" id="RHEA-COMP:9699"/>
        <dbReference type="Rhea" id="RHEA-COMP:10636"/>
        <dbReference type="Rhea" id="RHEA-COMP:10637"/>
        <dbReference type="ChEBI" id="CHEBI:78442"/>
        <dbReference type="ChEBI" id="CHEBI:78531"/>
        <dbReference type="ChEBI" id="CHEBI:78597"/>
        <dbReference type="ChEBI" id="CHEBI:83561"/>
        <dbReference type="EC" id="2.3.2.6"/>
    </reaction>
</comment>